<dbReference type="InterPro" id="IPR036663">
    <property type="entry name" value="Fumarylacetoacetase_C_sf"/>
</dbReference>
<dbReference type="AlphaFoldDB" id="A0A268HBX4"/>
<dbReference type="SUPFAM" id="SSF56529">
    <property type="entry name" value="FAH"/>
    <property type="match status" value="1"/>
</dbReference>
<accession>A0A268HBX4</accession>
<proteinExistence type="predicted"/>
<dbReference type="Gene3D" id="3.90.850.10">
    <property type="entry name" value="Fumarylacetoacetase-like, C-terminal domain"/>
    <property type="match status" value="1"/>
</dbReference>
<name>A0A268HBX4_9BACI</name>
<evidence type="ECO:0000313" key="2">
    <source>
        <dbReference type="Proteomes" id="UP000216475"/>
    </source>
</evidence>
<protein>
    <submittedName>
        <fullName evidence="1">Uncharacterized protein</fullName>
    </submittedName>
</protein>
<sequence>MCGLDRDDLALEEVESIKLTLTHDRKVVGTGFASEVMGNPVTSVAWLTEKLAEKNLFLKRNGNQFGYIFITNLGKGLYEADFSLLGKMKLRVY</sequence>
<comment type="caution">
    <text evidence="1">The sequence shown here is derived from an EMBL/GenBank/DDBJ whole genome shotgun (WGS) entry which is preliminary data.</text>
</comment>
<organism evidence="1 2">
    <name type="scientific">Terribacillus saccharophilus</name>
    <dbReference type="NCBI Taxonomy" id="361277"/>
    <lineage>
        <taxon>Bacteria</taxon>
        <taxon>Bacillati</taxon>
        <taxon>Bacillota</taxon>
        <taxon>Bacilli</taxon>
        <taxon>Bacillales</taxon>
        <taxon>Bacillaceae</taxon>
        <taxon>Terribacillus</taxon>
    </lineage>
</organism>
<dbReference type="RefSeq" id="WP_095270760.1">
    <property type="nucleotide sequence ID" value="NZ_NPBH01000049.1"/>
</dbReference>
<gene>
    <name evidence="1" type="ORF">CHI12_11350</name>
</gene>
<dbReference type="GO" id="GO:0003824">
    <property type="term" value="F:catalytic activity"/>
    <property type="evidence" value="ECO:0007669"/>
    <property type="project" value="InterPro"/>
</dbReference>
<dbReference type="EMBL" id="NPBH01000049">
    <property type="protein sequence ID" value="PAE07387.1"/>
    <property type="molecule type" value="Genomic_DNA"/>
</dbReference>
<reference evidence="1 2" key="1">
    <citation type="submission" date="2017-07" db="EMBL/GenBank/DDBJ databases">
        <title>Isolation and whole genome analysis of endospore-forming bacteria from heroin.</title>
        <authorList>
            <person name="Kalinowski J."/>
            <person name="Ahrens B."/>
            <person name="Al-Dilaimi A."/>
            <person name="Winkler A."/>
            <person name="Wibberg D."/>
            <person name="Schleenbecker U."/>
            <person name="Ruckert C."/>
            <person name="Wolfel R."/>
            <person name="Grass G."/>
        </authorList>
    </citation>
    <scope>NUCLEOTIDE SEQUENCE [LARGE SCALE GENOMIC DNA]</scope>
    <source>
        <strain evidence="1 2">7509</strain>
    </source>
</reference>
<evidence type="ECO:0000313" key="1">
    <source>
        <dbReference type="EMBL" id="PAE07387.1"/>
    </source>
</evidence>
<dbReference type="Proteomes" id="UP000216475">
    <property type="component" value="Unassembled WGS sequence"/>
</dbReference>